<feature type="compositionally biased region" description="Polar residues" evidence="1">
    <location>
        <begin position="58"/>
        <end position="76"/>
    </location>
</feature>
<keyword evidence="4" id="KW-1185">Reference proteome</keyword>
<dbReference type="Pfam" id="PF12639">
    <property type="entry name" value="Colicin-DNase"/>
    <property type="match status" value="1"/>
</dbReference>
<dbReference type="Pfam" id="PF07591">
    <property type="entry name" value="PT-HINT"/>
    <property type="match status" value="1"/>
</dbReference>
<feature type="compositionally biased region" description="Basic and acidic residues" evidence="1">
    <location>
        <begin position="1"/>
        <end position="12"/>
    </location>
</feature>
<keyword evidence="2" id="KW-0472">Membrane</keyword>
<dbReference type="SUPFAM" id="SSF51294">
    <property type="entry name" value="Hedgehog/intein (Hint) domain"/>
    <property type="match status" value="1"/>
</dbReference>
<dbReference type="Gene3D" id="2.170.16.10">
    <property type="entry name" value="Hedgehog/Intein (Hint) domain"/>
    <property type="match status" value="1"/>
</dbReference>
<feature type="region of interest" description="Disordered" evidence="1">
    <location>
        <begin position="58"/>
        <end position="78"/>
    </location>
</feature>
<gene>
    <name evidence="3" type="ORF">SV7mr_21900</name>
</gene>
<accession>A0A517SU77</accession>
<keyword evidence="2" id="KW-0812">Transmembrane</keyword>
<feature type="region of interest" description="Disordered" evidence="1">
    <location>
        <begin position="1"/>
        <end position="24"/>
    </location>
</feature>
<sequence>MQELRVIRHTDQSSDPDTENAPNEAPVPRRLLRLCAALVMVICAGWLLIESMRSDSSPDLSPSAVTPVDSSQQPHSATKAIKDIQVGERVLAENPELHQAQRTAYREPDWNQWLQLSLVMLKEDGSELNIELLRSEDWVRRQLVPIHAPFADKSSSDAPTSQNELHPKVASQNPGDVPDVPLSPLRPVFRELVFQQVMLEAFDRELIGVAIEMDLPELAITGPALLVDMQTAPLIKAGQGRVVTATFQHTNADVIDLTIEDAVERETIGTTSNHPFWSEDRQAFVQAGSLKSGERVRTYLGDQKQVISLLARPGPQEVYNLEVHAEHVYYVGEFGTLVHNAGQYAVTPKPSSTLNQRVVHTRKGQFGNEYQASRGRWTGQRGRSKFIPSDTIANAHIRSLLSLYNVDGVTYRMGKVNLSPFAHGKVTVTGMTANRTAIHARADELLARQWNVKTKDVVRYRRANKLSWHEWNNMRTMELVPTEINDFFKHLGGIGEINLLNR</sequence>
<proteinExistence type="predicted"/>
<dbReference type="EMBL" id="CP036272">
    <property type="protein sequence ID" value="QDT59681.1"/>
    <property type="molecule type" value="Genomic_DNA"/>
</dbReference>
<evidence type="ECO:0000256" key="1">
    <source>
        <dbReference type="SAM" id="MobiDB-lite"/>
    </source>
</evidence>
<feature type="transmembrane region" description="Helical" evidence="2">
    <location>
        <begin position="31"/>
        <end position="49"/>
    </location>
</feature>
<feature type="region of interest" description="Disordered" evidence="1">
    <location>
        <begin position="150"/>
        <end position="179"/>
    </location>
</feature>
<dbReference type="InterPro" id="IPR036844">
    <property type="entry name" value="Hint_dom_sf"/>
</dbReference>
<organism evidence="3 4">
    <name type="scientific">Stieleria bergensis</name>
    <dbReference type="NCBI Taxonomy" id="2528025"/>
    <lineage>
        <taxon>Bacteria</taxon>
        <taxon>Pseudomonadati</taxon>
        <taxon>Planctomycetota</taxon>
        <taxon>Planctomycetia</taxon>
        <taxon>Pirellulales</taxon>
        <taxon>Pirellulaceae</taxon>
        <taxon>Stieleria</taxon>
    </lineage>
</organism>
<reference evidence="3 4" key="1">
    <citation type="submission" date="2019-02" db="EMBL/GenBank/DDBJ databases">
        <title>Deep-cultivation of Planctomycetes and their phenomic and genomic characterization uncovers novel biology.</title>
        <authorList>
            <person name="Wiegand S."/>
            <person name="Jogler M."/>
            <person name="Boedeker C."/>
            <person name="Pinto D."/>
            <person name="Vollmers J."/>
            <person name="Rivas-Marin E."/>
            <person name="Kohn T."/>
            <person name="Peeters S.H."/>
            <person name="Heuer A."/>
            <person name="Rast P."/>
            <person name="Oberbeckmann S."/>
            <person name="Bunk B."/>
            <person name="Jeske O."/>
            <person name="Meyerdierks A."/>
            <person name="Storesund J.E."/>
            <person name="Kallscheuer N."/>
            <person name="Luecker S."/>
            <person name="Lage O.M."/>
            <person name="Pohl T."/>
            <person name="Merkel B.J."/>
            <person name="Hornburger P."/>
            <person name="Mueller R.-W."/>
            <person name="Bruemmer F."/>
            <person name="Labrenz M."/>
            <person name="Spormann A.M."/>
            <person name="Op den Camp H."/>
            <person name="Overmann J."/>
            <person name="Amann R."/>
            <person name="Jetten M.S.M."/>
            <person name="Mascher T."/>
            <person name="Medema M.H."/>
            <person name="Devos D.P."/>
            <person name="Kaster A.-K."/>
            <person name="Ovreas L."/>
            <person name="Rohde M."/>
            <person name="Galperin M.Y."/>
            <person name="Jogler C."/>
        </authorList>
    </citation>
    <scope>NUCLEOTIDE SEQUENCE [LARGE SCALE GENOMIC DNA]</scope>
    <source>
        <strain evidence="3 4">SV_7m_r</strain>
    </source>
</reference>
<evidence type="ECO:0000313" key="3">
    <source>
        <dbReference type="EMBL" id="QDT59681.1"/>
    </source>
</evidence>
<name>A0A517SU77_9BACT</name>
<evidence type="ECO:0008006" key="5">
    <source>
        <dbReference type="Google" id="ProtNLM"/>
    </source>
</evidence>
<evidence type="ECO:0000256" key="2">
    <source>
        <dbReference type="SAM" id="Phobius"/>
    </source>
</evidence>
<protein>
    <recommendedName>
        <fullName evidence="5">Intein C-terminal splicing domain-containing protein</fullName>
    </recommendedName>
</protein>
<dbReference type="Proteomes" id="UP000315003">
    <property type="component" value="Chromosome"/>
</dbReference>
<evidence type="ECO:0000313" key="4">
    <source>
        <dbReference type="Proteomes" id="UP000315003"/>
    </source>
</evidence>
<dbReference type="AlphaFoldDB" id="A0A517SU77"/>
<keyword evidence="2" id="KW-1133">Transmembrane helix</keyword>
<feature type="compositionally biased region" description="Polar residues" evidence="1">
    <location>
        <begin position="156"/>
        <end position="174"/>
    </location>
</feature>